<protein>
    <submittedName>
        <fullName evidence="2">Uncharacterized protein</fullName>
    </submittedName>
</protein>
<name>A0A101MJC3_PENFR</name>
<accession>A0A101MJC3</accession>
<reference evidence="2 3" key="1">
    <citation type="submission" date="2015-10" db="EMBL/GenBank/DDBJ databases">
        <title>Genome sequencing of Penicillium freii.</title>
        <authorList>
            <person name="Nguyen H.D."/>
            <person name="Visagie C.M."/>
            <person name="Seifert K.A."/>
        </authorList>
    </citation>
    <scope>NUCLEOTIDE SEQUENCE [LARGE SCALE GENOMIC DNA]</scope>
    <source>
        <strain evidence="2 3">DAOM 242723</strain>
    </source>
</reference>
<keyword evidence="1" id="KW-0472">Membrane</keyword>
<evidence type="ECO:0000313" key="3">
    <source>
        <dbReference type="Proteomes" id="UP000055045"/>
    </source>
</evidence>
<evidence type="ECO:0000256" key="1">
    <source>
        <dbReference type="SAM" id="Phobius"/>
    </source>
</evidence>
<feature type="transmembrane region" description="Helical" evidence="1">
    <location>
        <begin position="62"/>
        <end position="80"/>
    </location>
</feature>
<dbReference type="Proteomes" id="UP000055045">
    <property type="component" value="Unassembled WGS sequence"/>
</dbReference>
<gene>
    <name evidence="2" type="ORF">ACN42_g5494</name>
</gene>
<keyword evidence="1" id="KW-0812">Transmembrane</keyword>
<dbReference type="EMBL" id="LLXE01000128">
    <property type="protein sequence ID" value="KUM61631.1"/>
    <property type="molecule type" value="Genomic_DNA"/>
</dbReference>
<proteinExistence type="predicted"/>
<keyword evidence="1" id="KW-1133">Transmembrane helix</keyword>
<organism evidence="2 3">
    <name type="scientific">Penicillium freii</name>
    <dbReference type="NCBI Taxonomy" id="48697"/>
    <lineage>
        <taxon>Eukaryota</taxon>
        <taxon>Fungi</taxon>
        <taxon>Dikarya</taxon>
        <taxon>Ascomycota</taxon>
        <taxon>Pezizomycotina</taxon>
        <taxon>Eurotiomycetes</taxon>
        <taxon>Eurotiomycetidae</taxon>
        <taxon>Eurotiales</taxon>
        <taxon>Aspergillaceae</taxon>
        <taxon>Penicillium</taxon>
    </lineage>
</organism>
<evidence type="ECO:0000313" key="2">
    <source>
        <dbReference type="EMBL" id="KUM61631.1"/>
    </source>
</evidence>
<keyword evidence="3" id="KW-1185">Reference proteome</keyword>
<dbReference type="AlphaFoldDB" id="A0A101MJC3"/>
<sequence length="85" mass="9764">MQLKNRDSDIAPPFAPLKGIPIWDGSTSLSVQFTCIYYNSNDRVESLFCRQQGGVQAPRTQLFEIGLSILFFFFFFFFFAGDIYS</sequence>
<comment type="caution">
    <text evidence="2">The sequence shown here is derived from an EMBL/GenBank/DDBJ whole genome shotgun (WGS) entry which is preliminary data.</text>
</comment>